<evidence type="ECO:0000256" key="8">
    <source>
        <dbReference type="SAM" id="SignalP"/>
    </source>
</evidence>
<keyword evidence="8" id="KW-0732">Signal</keyword>
<keyword evidence="5 12" id="KW-0675">Receptor</keyword>
<dbReference type="GO" id="GO:0016020">
    <property type="term" value="C:membrane"/>
    <property type="evidence" value="ECO:0007669"/>
    <property type="project" value="UniProtKB-SubCell"/>
</dbReference>
<keyword evidence="2 7" id="KW-0812">Transmembrane</keyword>
<dbReference type="Gene3D" id="2.10.50.10">
    <property type="entry name" value="Tumor Necrosis Factor Receptor, subunit A, domain 2"/>
    <property type="match status" value="2"/>
</dbReference>
<dbReference type="Proteomes" id="UP001152797">
    <property type="component" value="Unassembled WGS sequence"/>
</dbReference>
<dbReference type="Pfam" id="PF07699">
    <property type="entry name" value="Ephrin_rec_like"/>
    <property type="match status" value="1"/>
</dbReference>
<feature type="transmembrane region" description="Helical" evidence="7">
    <location>
        <begin position="660"/>
        <end position="681"/>
    </location>
</feature>
<dbReference type="EMBL" id="CAMXCT030004101">
    <property type="protein sequence ID" value="CAL4794980.1"/>
    <property type="molecule type" value="Genomic_DNA"/>
</dbReference>
<dbReference type="SUPFAM" id="SSF57184">
    <property type="entry name" value="Growth factor receptor domain"/>
    <property type="match status" value="1"/>
</dbReference>
<dbReference type="InterPro" id="IPR000337">
    <property type="entry name" value="GPCR_3"/>
</dbReference>
<evidence type="ECO:0000256" key="1">
    <source>
        <dbReference type="ARBA" id="ARBA00004141"/>
    </source>
</evidence>
<keyword evidence="13" id="KW-1185">Reference proteome</keyword>
<comment type="subcellular location">
    <subcellularLocation>
        <location evidence="1">Membrane</location>
        <topology evidence="1">Multi-pass membrane protein</topology>
    </subcellularLocation>
</comment>
<keyword evidence="3 7" id="KW-1133">Transmembrane helix</keyword>
<evidence type="ECO:0000313" key="11">
    <source>
        <dbReference type="EMBL" id="CAI4007668.1"/>
    </source>
</evidence>
<dbReference type="EMBL" id="CAMXCT020004101">
    <property type="protein sequence ID" value="CAL1161043.1"/>
    <property type="molecule type" value="Genomic_DNA"/>
</dbReference>
<evidence type="ECO:0000256" key="6">
    <source>
        <dbReference type="ARBA" id="ARBA00023180"/>
    </source>
</evidence>
<dbReference type="GO" id="GO:0004930">
    <property type="term" value="F:G protein-coupled receptor activity"/>
    <property type="evidence" value="ECO:0007669"/>
    <property type="project" value="InterPro"/>
</dbReference>
<evidence type="ECO:0000256" key="5">
    <source>
        <dbReference type="ARBA" id="ARBA00023170"/>
    </source>
</evidence>
<dbReference type="PRINTS" id="PR00248">
    <property type="entry name" value="GPCRMGR"/>
</dbReference>
<dbReference type="InterPro" id="IPR001828">
    <property type="entry name" value="ANF_lig-bd_rcpt"/>
</dbReference>
<feature type="domain" description="Receptor ligand binding region" evidence="9">
    <location>
        <begin position="73"/>
        <end position="375"/>
    </location>
</feature>
<dbReference type="InterPro" id="IPR011641">
    <property type="entry name" value="Tyr-kin_ephrin_A/B_rcpt-like"/>
</dbReference>
<dbReference type="Pfam" id="PF01094">
    <property type="entry name" value="ANF_receptor"/>
    <property type="match status" value="1"/>
</dbReference>
<proteinExistence type="predicted"/>
<feature type="transmembrane region" description="Helical" evidence="7">
    <location>
        <begin position="811"/>
        <end position="836"/>
    </location>
</feature>
<dbReference type="OrthoDB" id="426787at2759"/>
<evidence type="ECO:0000256" key="2">
    <source>
        <dbReference type="ARBA" id="ARBA00022692"/>
    </source>
</evidence>
<dbReference type="CDD" id="cd00185">
    <property type="entry name" value="TNFRSF"/>
    <property type="match status" value="1"/>
</dbReference>
<accession>A0A9P1DFH5</accession>
<evidence type="ECO:0000313" key="12">
    <source>
        <dbReference type="EMBL" id="CAL4794980.1"/>
    </source>
</evidence>
<gene>
    <name evidence="11" type="ORF">C1SCF055_LOCUS33206</name>
</gene>
<feature type="transmembrane region" description="Helical" evidence="7">
    <location>
        <begin position="865"/>
        <end position="886"/>
    </location>
</feature>
<evidence type="ECO:0000259" key="9">
    <source>
        <dbReference type="Pfam" id="PF01094"/>
    </source>
</evidence>
<keyword evidence="4 7" id="KW-0472">Membrane</keyword>
<feature type="signal peptide" evidence="8">
    <location>
        <begin position="1"/>
        <end position="20"/>
    </location>
</feature>
<dbReference type="InterPro" id="IPR009030">
    <property type="entry name" value="Growth_fac_rcpt_cys_sf"/>
</dbReference>
<evidence type="ECO:0000256" key="7">
    <source>
        <dbReference type="SAM" id="Phobius"/>
    </source>
</evidence>
<dbReference type="Gene3D" id="3.40.50.2300">
    <property type="match status" value="2"/>
</dbReference>
<keyword evidence="6" id="KW-0325">Glycoprotein</keyword>
<feature type="transmembrane region" description="Helical" evidence="7">
    <location>
        <begin position="759"/>
        <end position="780"/>
    </location>
</feature>
<feature type="transmembrane region" description="Helical" evidence="7">
    <location>
        <begin position="921"/>
        <end position="941"/>
    </location>
</feature>
<dbReference type="SMART" id="SM01411">
    <property type="entry name" value="Ephrin_rec_like"/>
    <property type="match status" value="2"/>
</dbReference>
<comment type="caution">
    <text evidence="11">The sequence shown here is derived from an EMBL/GenBank/DDBJ whole genome shotgun (WGS) entry which is preliminary data.</text>
</comment>
<evidence type="ECO:0000259" key="10">
    <source>
        <dbReference type="Pfam" id="PF07699"/>
    </source>
</evidence>
<evidence type="ECO:0000313" key="13">
    <source>
        <dbReference type="Proteomes" id="UP001152797"/>
    </source>
</evidence>
<feature type="domain" description="Tyrosine-protein kinase ephrin type A/B receptor-like" evidence="10">
    <location>
        <begin position="494"/>
        <end position="536"/>
    </location>
</feature>
<evidence type="ECO:0000256" key="3">
    <source>
        <dbReference type="ARBA" id="ARBA00022989"/>
    </source>
</evidence>
<organism evidence="11">
    <name type="scientific">Cladocopium goreaui</name>
    <dbReference type="NCBI Taxonomy" id="2562237"/>
    <lineage>
        <taxon>Eukaryota</taxon>
        <taxon>Sar</taxon>
        <taxon>Alveolata</taxon>
        <taxon>Dinophyceae</taxon>
        <taxon>Suessiales</taxon>
        <taxon>Symbiodiniaceae</taxon>
        <taxon>Cladocopium</taxon>
    </lineage>
</organism>
<reference evidence="12 13" key="2">
    <citation type="submission" date="2024-05" db="EMBL/GenBank/DDBJ databases">
        <authorList>
            <person name="Chen Y."/>
            <person name="Shah S."/>
            <person name="Dougan E. K."/>
            <person name="Thang M."/>
            <person name="Chan C."/>
        </authorList>
    </citation>
    <scope>NUCLEOTIDE SEQUENCE [LARGE SCALE GENOMIC DNA]</scope>
</reference>
<dbReference type="PANTHER" id="PTHR24060">
    <property type="entry name" value="METABOTROPIC GLUTAMATE RECEPTOR"/>
    <property type="match status" value="1"/>
</dbReference>
<feature type="chain" id="PRO_5043271444" evidence="8">
    <location>
        <begin position="21"/>
        <end position="1078"/>
    </location>
</feature>
<name>A0A9P1DFH5_9DINO</name>
<dbReference type="SUPFAM" id="SSF53822">
    <property type="entry name" value="Periplasmic binding protein-like I"/>
    <property type="match status" value="1"/>
</dbReference>
<feature type="transmembrane region" description="Helical" evidence="7">
    <location>
        <begin position="724"/>
        <end position="747"/>
    </location>
</feature>
<feature type="transmembrane region" description="Helical" evidence="7">
    <location>
        <begin position="953"/>
        <end position="976"/>
    </location>
</feature>
<reference evidence="11" key="1">
    <citation type="submission" date="2022-10" db="EMBL/GenBank/DDBJ databases">
        <authorList>
            <person name="Chen Y."/>
            <person name="Dougan E. K."/>
            <person name="Chan C."/>
            <person name="Rhodes N."/>
            <person name="Thang M."/>
        </authorList>
    </citation>
    <scope>NUCLEOTIDE SEQUENCE</scope>
</reference>
<dbReference type="InterPro" id="IPR050726">
    <property type="entry name" value="mGluR"/>
</dbReference>
<sequence length="1078" mass="117682">MPRSKCFAALALALTARTACEEIALGGLGLPGRNLVSVLVAFVDYEKNWNASLVMRLGPPIVAIPGGVHPNAIIGMIGPTYSSVSMPVATVAAVRKVVQLSCCATSPALSNKDSYPFFLRTVPPDSLQARALWSWILQFEVPMAGCLYSAESYGQGLFDALKELERSHGQQDRVQGQALRNMEREFVAEEARTAVRLVKQIGSRFIILLISWHLAADLIDVLEQEEMLSPAWQILASETMHNFASSFKRGFMYFQPSAEGEKFSDVQNLWSLLAPQDIHGLDHVRMPVGFLGDEPFGAGEAAQMGPSDAFNFDAAYAYIIAINQLLHLGRDPSEIQGQVLLEEMRRLRFTGASGEVSFDENGDRFGTYQLINMQGEGGTRAIVTASYSSLTANFQFLNQLVWTDGSVGMLPPPELHACDPGFYQEGESRQCKKCPRGMFCVGGSTPLPTSCPRGAFAPDIGMMNCTPCPRGSFALDAGSLECIPCPPGTEGPQEGMETCTRCSSGFYMPSAGSSQCLPCGKMQMTPQIGSTSETDCRCPEHSFMCGERGCIPCPSGLYCPEGLGPPEQQGGFWADPNVSQCDFSVLRCRDQFECPPGMLGRCSVGREGLACNNCQASHYPQGSVCEQCREGDTLPVILLILFLLCVLFFISVSRWDPSQVSLNTVTAASVTGQLIMAMQALGSIRELSIQWQQPVRTLIDLTKIMMFDFHFVRTSCFFGTDSPVLYFVSRLLTCPIACILLVCSWVLNKMLGRRKPFNTVMNQCGLLIFAFFLSITRSTLIPFQCVTSPNGSSSMLLHPGIICFESKDHALFVWLAVAGIVTQPVAVLGLATYVICSYPSQVASGKGQRFATRYRFLLHRFKPDAYYYGLVLLYRNALVALMPTVLVGIPEVQVPLMGMILIAVQNLQIHTAPWRTGLANLVDVLLTDLLLVILLSAGPLLLTDKTQSATVLGWLLCIPVLSMLLVALVGFAKLALKHLQRNTKLYGIFLCHHKAGGGSLSRLLKILISQHSSTRVFLDSDELENLDMLFDIVRTSTKNLVVVLTPELLSRSWCTKANPNTLDPSPEGSAGKLWGGNG</sequence>
<protein>
    <submittedName>
        <fullName evidence="12">Metabotropic glutamate receptor 4 (MGluR4)</fullName>
    </submittedName>
</protein>
<feature type="transmembrane region" description="Helical" evidence="7">
    <location>
        <begin position="634"/>
        <end position="653"/>
    </location>
</feature>
<evidence type="ECO:0000256" key="4">
    <source>
        <dbReference type="ARBA" id="ARBA00023136"/>
    </source>
</evidence>
<dbReference type="AlphaFoldDB" id="A0A9P1DFH5"/>
<dbReference type="EMBL" id="CAMXCT010004101">
    <property type="protein sequence ID" value="CAI4007668.1"/>
    <property type="molecule type" value="Genomic_DNA"/>
</dbReference>
<dbReference type="InterPro" id="IPR028082">
    <property type="entry name" value="Peripla_BP_I"/>
</dbReference>